<gene>
    <name evidence="1" type="ORF">ENO59_03680</name>
</gene>
<reference evidence="1" key="1">
    <citation type="journal article" date="2020" name="mSystems">
        <title>Genome- and Community-Level Interaction Insights into Carbon Utilization and Element Cycling Functions of Hydrothermarchaeota in Hydrothermal Sediment.</title>
        <authorList>
            <person name="Zhou Z."/>
            <person name="Liu Y."/>
            <person name="Xu W."/>
            <person name="Pan J."/>
            <person name="Luo Z.H."/>
            <person name="Li M."/>
        </authorList>
    </citation>
    <scope>NUCLEOTIDE SEQUENCE [LARGE SCALE GENOMIC DNA]</scope>
    <source>
        <strain evidence="1">SpSt-143</strain>
    </source>
</reference>
<accession>A0A7V2F5K0</accession>
<proteinExistence type="predicted"/>
<comment type="caution">
    <text evidence="1">The sequence shown here is derived from an EMBL/GenBank/DDBJ whole genome shotgun (WGS) entry which is preliminary data.</text>
</comment>
<evidence type="ECO:0000313" key="1">
    <source>
        <dbReference type="EMBL" id="HER95604.1"/>
    </source>
</evidence>
<name>A0A7V2F5K0_RHOMR</name>
<protein>
    <submittedName>
        <fullName evidence="1">Uncharacterized protein</fullName>
    </submittedName>
</protein>
<dbReference type="EMBL" id="DSGB01000004">
    <property type="protein sequence ID" value="HER95604.1"/>
    <property type="molecule type" value="Genomic_DNA"/>
</dbReference>
<organism evidence="1">
    <name type="scientific">Rhodothermus marinus</name>
    <name type="common">Rhodothermus obamensis</name>
    <dbReference type="NCBI Taxonomy" id="29549"/>
    <lineage>
        <taxon>Bacteria</taxon>
        <taxon>Pseudomonadati</taxon>
        <taxon>Rhodothermota</taxon>
        <taxon>Rhodothermia</taxon>
        <taxon>Rhodothermales</taxon>
        <taxon>Rhodothermaceae</taxon>
        <taxon>Rhodothermus</taxon>
    </lineage>
</organism>
<sequence>MKLLLSSDALPTASLEVLGEACRRKALAGLELVLGCGQGHHYEALRCPVEADDEVVVPPVPIYWLALPGRPRLSELMTWAGEAHRLGAGLLLWEPVEELPRPVRVALVHGSDPAALALAVHWAQSQGVHTCYQPEPEVLRQGGWEAVLRQTLPTLAHVRLPGSGPEGQTADAPTGVGALMAHLALKAYKGTVALIPSRLEQLPAWKAWLLRRRGWGCGTATAC</sequence>
<dbReference type="AlphaFoldDB" id="A0A7V2F5K0"/>